<dbReference type="SUPFAM" id="SSF54695">
    <property type="entry name" value="POZ domain"/>
    <property type="match status" value="1"/>
</dbReference>
<accession>A0A6B0RVR5</accession>
<evidence type="ECO:0000256" key="6">
    <source>
        <dbReference type="ARBA" id="ARBA00023273"/>
    </source>
</evidence>
<dbReference type="PANTHER" id="PTHR14499:SF28">
    <property type="entry name" value="BTB_POZ DOMAIN-CONTAINING PROTEIN KCTD16"/>
    <property type="match status" value="1"/>
</dbReference>
<dbReference type="Pfam" id="PF02214">
    <property type="entry name" value="BTB_2"/>
    <property type="match status" value="1"/>
</dbReference>
<comment type="caution">
    <text evidence="11">The sequence shown here is derived from an EMBL/GenBank/DDBJ whole genome shotgun (WGS) entry which is preliminary data.</text>
</comment>
<dbReference type="FunFam" id="3.30.710.10:FF:000031">
    <property type="entry name" value="BTB/POZ domain-containing protein KCTD16"/>
    <property type="match status" value="1"/>
</dbReference>
<dbReference type="Proteomes" id="UP000322234">
    <property type="component" value="Unassembled WGS sequence"/>
</dbReference>
<dbReference type="GO" id="GO:0051260">
    <property type="term" value="P:protein homooligomerization"/>
    <property type="evidence" value="ECO:0007669"/>
    <property type="project" value="InterPro"/>
</dbReference>
<evidence type="ECO:0000313" key="12">
    <source>
        <dbReference type="Proteomes" id="UP000322234"/>
    </source>
</evidence>
<evidence type="ECO:0000256" key="2">
    <source>
        <dbReference type="ARBA" id="ARBA00022553"/>
    </source>
</evidence>
<feature type="domain" description="BTB" evidence="10">
    <location>
        <begin position="25"/>
        <end position="130"/>
    </location>
</feature>
<evidence type="ECO:0000259" key="10">
    <source>
        <dbReference type="SMART" id="SM00225"/>
    </source>
</evidence>
<evidence type="ECO:0000256" key="3">
    <source>
        <dbReference type="ARBA" id="ARBA00023018"/>
    </source>
</evidence>
<dbReference type="InterPro" id="IPR057093">
    <property type="entry name" value="H1_KCTD8_12_16"/>
</dbReference>
<dbReference type="CDD" id="cd18398">
    <property type="entry name" value="BTB_POZ_KCTD16"/>
    <property type="match status" value="1"/>
</dbReference>
<dbReference type="InterPro" id="IPR011333">
    <property type="entry name" value="SKP1/BTB/POZ_sf"/>
</dbReference>
<proteinExistence type="predicted"/>
<dbReference type="InterPro" id="IPR049903">
    <property type="entry name" value="H1_KCTD16"/>
</dbReference>
<keyword evidence="2" id="KW-0597">Phosphoprotein</keyword>
<keyword evidence="6" id="KW-0966">Cell projection</keyword>
<sequence length="565" mass="64446">MALSGNCSRYYSREQGAAVPNSFPEVVELNVGGQVYFTRHSTLISIPHSLLWKMFSPKRDTANDLAKDSKGRFFIDRDGFLFRYILDYLRDRQVVLPDHFPERGRLKREAEYFQLPDLVKLLTPDEIKQSPDEFCHSDFEDASQGSDTRICPPSSLLPADRKWGFITVGYRGSCTMGREGQADAKFRRVPRILVCGRISLAKEVFGETLNESRDPDRAPERYTSRFYLKFRHLERAFDMLSECGFHMVACNSSVTASFVNQYTDDKIWSSYTEYVFYREPSRWSSSHCDCCCKNGKGDKEGESGTSCNDLSTSSCDSQSEASSPQETVICGPVTRQTNIQTLDRPIKKGPVQLIQQSEMRRKSDLLRTLTSGSRESNMSSKKKAVKEKLSIEEELEKLYQQTFDLNYNIALYSLPGSSSDETGLGSKSVFYLSLSLPQKNDTSVKLSTLEQRNDKSKHRSWLLNLIFPFVFTDYVRAQNSLYGIAYRAKHSPWELDMQTPSKGPHEILKAEQEKQGHSNQASFLRWRRDRHSSCLGIPKLYLEMVPAMTQMLGWAVPPPTTGLRI</sequence>
<dbReference type="Gene3D" id="3.30.710.10">
    <property type="entry name" value="Potassium Channel Kv1.1, Chain A"/>
    <property type="match status" value="1"/>
</dbReference>
<evidence type="ECO:0000313" key="11">
    <source>
        <dbReference type="EMBL" id="MXQ94188.1"/>
    </source>
</evidence>
<dbReference type="InterPro" id="IPR003131">
    <property type="entry name" value="T1-type_BTB"/>
</dbReference>
<keyword evidence="4" id="KW-0472">Membrane</keyword>
<reference evidence="11" key="1">
    <citation type="submission" date="2019-10" db="EMBL/GenBank/DDBJ databases">
        <title>The sequence and de novo assembly of the wild yak genome.</title>
        <authorList>
            <person name="Liu Y."/>
        </authorList>
    </citation>
    <scope>NUCLEOTIDE SEQUENCE [LARGE SCALE GENOMIC DNA]</scope>
    <source>
        <strain evidence="11">WY2019</strain>
    </source>
</reference>
<comment type="function">
    <text evidence="9">Auxiliary subunit of GABA-B receptors that determine the pharmacology and kinetics of the receptor response. Increases agonist potency and markedly alter the G-protein signaling of the receptors by accelerating onset and promoting desensitization.</text>
</comment>
<dbReference type="PANTHER" id="PTHR14499">
    <property type="entry name" value="POTASSIUM CHANNEL TETRAMERIZATION DOMAIN-CONTAINING"/>
    <property type="match status" value="1"/>
</dbReference>
<dbReference type="Pfam" id="PF23110">
    <property type="entry name" value="H1_KCTD8_12_16"/>
    <property type="match status" value="1"/>
</dbReference>
<dbReference type="AlphaFoldDB" id="A0A6B0RVR5"/>
<evidence type="ECO:0000256" key="8">
    <source>
        <dbReference type="ARBA" id="ARBA00034111"/>
    </source>
</evidence>
<name>A0A6B0RVR5_9CETA</name>
<organism evidence="11 12">
    <name type="scientific">Bos mutus</name>
    <name type="common">wild yak</name>
    <dbReference type="NCBI Taxonomy" id="72004"/>
    <lineage>
        <taxon>Eukaryota</taxon>
        <taxon>Metazoa</taxon>
        <taxon>Chordata</taxon>
        <taxon>Craniata</taxon>
        <taxon>Vertebrata</taxon>
        <taxon>Euteleostomi</taxon>
        <taxon>Mammalia</taxon>
        <taxon>Eutheria</taxon>
        <taxon>Laurasiatheria</taxon>
        <taxon>Artiodactyla</taxon>
        <taxon>Ruminantia</taxon>
        <taxon>Pecora</taxon>
        <taxon>Bovidae</taxon>
        <taxon>Bovinae</taxon>
        <taxon>Bos</taxon>
    </lineage>
</organism>
<evidence type="ECO:0000256" key="5">
    <source>
        <dbReference type="ARBA" id="ARBA00023257"/>
    </source>
</evidence>
<dbReference type="GO" id="GO:0045211">
    <property type="term" value="C:postsynaptic membrane"/>
    <property type="evidence" value="ECO:0007669"/>
    <property type="project" value="UniProtKB-SubCell"/>
</dbReference>
<dbReference type="GO" id="GO:0043235">
    <property type="term" value="C:receptor complex"/>
    <property type="evidence" value="ECO:0007669"/>
    <property type="project" value="TreeGrafter"/>
</dbReference>
<dbReference type="GO" id="GO:0042734">
    <property type="term" value="C:presynaptic membrane"/>
    <property type="evidence" value="ECO:0007669"/>
    <property type="project" value="UniProtKB-SubCell"/>
</dbReference>
<evidence type="ECO:0000256" key="4">
    <source>
        <dbReference type="ARBA" id="ARBA00023136"/>
    </source>
</evidence>
<comment type="subcellular location">
    <subcellularLocation>
        <location evidence="7">Postsynaptic cell membrane</location>
    </subcellularLocation>
    <subcellularLocation>
        <location evidence="8">Presynaptic cell membrane</location>
    </subcellularLocation>
</comment>
<dbReference type="InterPro" id="IPR000210">
    <property type="entry name" value="BTB/POZ_dom"/>
</dbReference>
<dbReference type="EMBL" id="VBQZ03000106">
    <property type="protein sequence ID" value="MXQ94188.1"/>
    <property type="molecule type" value="Genomic_DNA"/>
</dbReference>
<evidence type="ECO:0000256" key="1">
    <source>
        <dbReference type="ARBA" id="ARBA00022475"/>
    </source>
</evidence>
<keyword evidence="5" id="KW-0628">Postsynaptic cell membrane</keyword>
<dbReference type="CDD" id="cd22219">
    <property type="entry name" value="H1_KCTD16"/>
    <property type="match status" value="1"/>
</dbReference>
<protein>
    <recommendedName>
        <fullName evidence="10">BTB domain-containing protein</fullName>
    </recommendedName>
</protein>
<keyword evidence="3" id="KW-0770">Synapse</keyword>
<keyword evidence="1" id="KW-1003">Cell membrane</keyword>
<gene>
    <name evidence="11" type="ORF">E5288_WYG010404</name>
</gene>
<evidence type="ECO:0000256" key="9">
    <source>
        <dbReference type="ARBA" id="ARBA00057758"/>
    </source>
</evidence>
<dbReference type="SMART" id="SM00225">
    <property type="entry name" value="BTB"/>
    <property type="match status" value="1"/>
</dbReference>
<keyword evidence="12" id="KW-1185">Reference proteome</keyword>
<dbReference type="GO" id="GO:0008277">
    <property type="term" value="P:regulation of G protein-coupled receptor signaling pathway"/>
    <property type="evidence" value="ECO:0007669"/>
    <property type="project" value="TreeGrafter"/>
</dbReference>
<evidence type="ECO:0000256" key="7">
    <source>
        <dbReference type="ARBA" id="ARBA00034100"/>
    </source>
</evidence>